<dbReference type="InterPro" id="IPR004245">
    <property type="entry name" value="DUF229"/>
</dbReference>
<dbReference type="STRING" id="7574.A0A1S3HMF2"/>
<dbReference type="SUPFAM" id="SSF53649">
    <property type="entry name" value="Alkaline phosphatase-like"/>
    <property type="match status" value="1"/>
</dbReference>
<accession>A0A1S3HMF2</accession>
<gene>
    <name evidence="2" type="primary">LOC106155742</name>
</gene>
<evidence type="ECO:0000313" key="1">
    <source>
        <dbReference type="Proteomes" id="UP000085678"/>
    </source>
</evidence>
<proteinExistence type="predicted"/>
<dbReference type="InParanoid" id="A0A1S3HMF2"/>
<dbReference type="Pfam" id="PF02995">
    <property type="entry name" value="DUF229"/>
    <property type="match status" value="1"/>
</dbReference>
<dbReference type="Proteomes" id="UP000085678">
    <property type="component" value="Unplaced"/>
</dbReference>
<evidence type="ECO:0000313" key="2">
    <source>
        <dbReference type="RefSeq" id="XP_013386214.1"/>
    </source>
</evidence>
<dbReference type="GeneID" id="106155742"/>
<protein>
    <submittedName>
        <fullName evidence="2">Uncharacterized protein LOC106155742</fullName>
    </submittedName>
</protein>
<dbReference type="GO" id="GO:0005615">
    <property type="term" value="C:extracellular space"/>
    <property type="evidence" value="ECO:0007669"/>
    <property type="project" value="TreeGrafter"/>
</dbReference>
<reference evidence="2" key="1">
    <citation type="submission" date="2025-08" db="UniProtKB">
        <authorList>
            <consortium name="RefSeq"/>
        </authorList>
    </citation>
    <scope>IDENTIFICATION</scope>
    <source>
        <tissue evidence="2">Gonads</tissue>
    </source>
</reference>
<dbReference type="PANTHER" id="PTHR10974">
    <property type="entry name" value="FI08016P-RELATED"/>
    <property type="match status" value="1"/>
</dbReference>
<name>A0A1S3HMF2_LINAN</name>
<organism evidence="1 2">
    <name type="scientific">Lingula anatina</name>
    <name type="common">Brachiopod</name>
    <name type="synonym">Lingula unguis</name>
    <dbReference type="NCBI Taxonomy" id="7574"/>
    <lineage>
        <taxon>Eukaryota</taxon>
        <taxon>Metazoa</taxon>
        <taxon>Spiralia</taxon>
        <taxon>Lophotrochozoa</taxon>
        <taxon>Brachiopoda</taxon>
        <taxon>Linguliformea</taxon>
        <taxon>Lingulata</taxon>
        <taxon>Lingulida</taxon>
        <taxon>Linguloidea</taxon>
        <taxon>Lingulidae</taxon>
        <taxon>Lingula</taxon>
    </lineage>
</organism>
<dbReference type="RefSeq" id="XP_013386214.1">
    <property type="nucleotide sequence ID" value="XM_013530760.1"/>
</dbReference>
<dbReference type="KEGG" id="lak:106155742"/>
<dbReference type="AlphaFoldDB" id="A0A1S3HMF2"/>
<dbReference type="InterPro" id="IPR017850">
    <property type="entry name" value="Alkaline_phosphatase_core_sf"/>
</dbReference>
<dbReference type="PANTHER" id="PTHR10974:SF6">
    <property type="entry name" value="PROTEIN CBG19234"/>
    <property type="match status" value="1"/>
</dbReference>
<dbReference type="FunFam" id="3.40.720.10:FF:000017">
    <property type="entry name" value="Predicted protein"/>
    <property type="match status" value="1"/>
</dbReference>
<keyword evidence="1" id="KW-1185">Reference proteome</keyword>
<dbReference type="CDD" id="cd16021">
    <property type="entry name" value="ALP_like"/>
    <property type="match status" value="1"/>
</dbReference>
<dbReference type="Gene3D" id="3.40.720.10">
    <property type="entry name" value="Alkaline Phosphatase, subunit A"/>
    <property type="match status" value="1"/>
</dbReference>
<sequence length="656" mass="74709">MKIGSVTVTLVATSICLLGLYQLLSGITWLRYNGFLRLVPSFRFYFKLRRDHMKSKCHVQDSQSITCKNTTVRRLDPLHPSVLPYIPHFPPLKCRRQASVVESKVDREGYLTLIIIKNNSRLTDSVQCYFQYIRHPTKPYKEDEAFVLSKRISLPPENRVKLQEDFVYVSCINRAGYKVYENFHLHMVKRDEPISKKYSETTGKQPRLNVLIMVNDGVSLSSAARYIPKTLQYLSNEMNGTIFTGFHALGENSLPNIFPVLTGLPHSEASIDAPFIWKHFSEQGYKTFYLEDTVTATISYIGDGFAKPPTDYYTHPFWVAMENSSLYWDSQTFCLGDMPIHRIAIQYLANYVEKHRYQSYFALYFLNAISHHSDTVIQLGDEDYRHFLIDQKGRGYLNNTIMLFMSDHGSRFGRIRSTPIGHLEARNPMLIMVLPPWLRQQYPHIATAVNSNADRLVTPYDIHATLLDILHSHLPTVTESTDGKKHKGGSGKGLSLFRNLPSRRTCASAGIPEDTCTLCTPLEPTFLDVNSQKAHLIASTVLTRINDIINATSECDFLHISKIIYIAMISDKRPCFTYSVIIKTVPGRGIFEASVRETTATASVSTESPYFVITPVIRLSLYDSNCCCTEDNGLNKYCHCKMTTKPMRRKAIPNGH</sequence>
<dbReference type="OrthoDB" id="413313at2759"/>